<evidence type="ECO:0000256" key="8">
    <source>
        <dbReference type="ARBA" id="ARBA00023004"/>
    </source>
</evidence>
<feature type="transmembrane region" description="Helical" evidence="14">
    <location>
        <begin position="230"/>
        <end position="251"/>
    </location>
</feature>
<evidence type="ECO:0000256" key="6">
    <source>
        <dbReference type="ARBA" id="ARBA00022989"/>
    </source>
</evidence>
<feature type="transmembrane region" description="Helical" evidence="14">
    <location>
        <begin position="112"/>
        <end position="131"/>
    </location>
</feature>
<evidence type="ECO:0000256" key="5">
    <source>
        <dbReference type="ARBA" id="ARBA00022832"/>
    </source>
</evidence>
<keyword evidence="4 12" id="KW-0812">Transmembrane</keyword>
<feature type="region of interest" description="Disordered" evidence="13">
    <location>
        <begin position="1"/>
        <end position="39"/>
    </location>
</feature>
<keyword evidence="8" id="KW-0408">Iron</keyword>
<dbReference type="Pfam" id="PF00487">
    <property type="entry name" value="FA_desaturase"/>
    <property type="match status" value="1"/>
</dbReference>
<comment type="caution">
    <text evidence="16">The sequence shown here is derived from an EMBL/GenBank/DDBJ whole genome shotgun (WGS) entry which is preliminary data.</text>
</comment>
<dbReference type="CDD" id="cd03505">
    <property type="entry name" value="Delta9-FADS-like"/>
    <property type="match status" value="1"/>
</dbReference>
<dbReference type="PANTHER" id="PTHR11351:SF61">
    <property type="entry name" value="RH14937P"/>
    <property type="match status" value="1"/>
</dbReference>
<accession>A0ABR1ARG4</accession>
<comment type="domain">
    <text evidence="12">The histidine box domains are involved in binding the catalytic metal ions.</text>
</comment>
<protein>
    <recommendedName>
        <fullName evidence="15">Fatty acid desaturase domain-containing protein</fullName>
    </recommendedName>
</protein>
<keyword evidence="10 14" id="KW-0472">Membrane</keyword>
<evidence type="ECO:0000256" key="13">
    <source>
        <dbReference type="SAM" id="MobiDB-lite"/>
    </source>
</evidence>
<dbReference type="PANTHER" id="PTHR11351">
    <property type="entry name" value="ACYL-COA DESATURASE"/>
    <property type="match status" value="1"/>
</dbReference>
<keyword evidence="9" id="KW-0443">Lipid metabolism</keyword>
<evidence type="ECO:0000256" key="11">
    <source>
        <dbReference type="ARBA" id="ARBA00023160"/>
    </source>
</evidence>
<feature type="transmembrane region" description="Helical" evidence="14">
    <location>
        <begin position="197"/>
        <end position="218"/>
    </location>
</feature>
<keyword evidence="6 14" id="KW-1133">Transmembrane helix</keyword>
<comment type="subcellular location">
    <subcellularLocation>
        <location evidence="1">Membrane</location>
        <topology evidence="1">Multi-pass membrane protein</topology>
    </subcellularLocation>
</comment>
<comment type="similarity">
    <text evidence="2 12">Belongs to the fatty acid desaturase type 1 family.</text>
</comment>
<evidence type="ECO:0000313" key="16">
    <source>
        <dbReference type="EMBL" id="KAK6626530.1"/>
    </source>
</evidence>
<dbReference type="EMBL" id="JAWJWF010000045">
    <property type="protein sequence ID" value="KAK6626530.1"/>
    <property type="molecule type" value="Genomic_DNA"/>
</dbReference>
<feature type="transmembrane region" description="Helical" evidence="14">
    <location>
        <begin position="81"/>
        <end position="100"/>
    </location>
</feature>
<reference evidence="16 17" key="1">
    <citation type="submission" date="2023-09" db="EMBL/GenBank/DDBJ databases">
        <title>Genomes of two closely related lineages of the louse Polyplax serrata with different host specificities.</title>
        <authorList>
            <person name="Martinu J."/>
            <person name="Tarabai H."/>
            <person name="Stefka J."/>
            <person name="Hypsa V."/>
        </authorList>
    </citation>
    <scope>NUCLEOTIDE SEQUENCE [LARGE SCALE GENOMIC DNA]</scope>
    <source>
        <strain evidence="16">98ZLc_SE</strain>
    </source>
</reference>
<feature type="compositionally biased region" description="Basic and acidic residues" evidence="13">
    <location>
        <begin position="10"/>
        <end position="22"/>
    </location>
</feature>
<evidence type="ECO:0000313" key="17">
    <source>
        <dbReference type="Proteomes" id="UP001359485"/>
    </source>
</evidence>
<gene>
    <name evidence="16" type="ORF">RUM44_009003</name>
</gene>
<evidence type="ECO:0000256" key="7">
    <source>
        <dbReference type="ARBA" id="ARBA00023002"/>
    </source>
</evidence>
<keyword evidence="3 12" id="KW-0444">Lipid biosynthesis</keyword>
<dbReference type="PRINTS" id="PR00075">
    <property type="entry name" value="FACDDSATRASE"/>
</dbReference>
<evidence type="ECO:0000256" key="14">
    <source>
        <dbReference type="SAM" id="Phobius"/>
    </source>
</evidence>
<evidence type="ECO:0000256" key="9">
    <source>
        <dbReference type="ARBA" id="ARBA00023098"/>
    </source>
</evidence>
<feature type="transmembrane region" description="Helical" evidence="14">
    <location>
        <begin position="55"/>
        <end position="74"/>
    </location>
</feature>
<evidence type="ECO:0000256" key="3">
    <source>
        <dbReference type="ARBA" id="ARBA00022516"/>
    </source>
</evidence>
<evidence type="ECO:0000256" key="4">
    <source>
        <dbReference type="ARBA" id="ARBA00022692"/>
    </source>
</evidence>
<organism evidence="16 17">
    <name type="scientific">Polyplax serrata</name>
    <name type="common">Common mouse louse</name>
    <dbReference type="NCBI Taxonomy" id="468196"/>
    <lineage>
        <taxon>Eukaryota</taxon>
        <taxon>Metazoa</taxon>
        <taxon>Ecdysozoa</taxon>
        <taxon>Arthropoda</taxon>
        <taxon>Hexapoda</taxon>
        <taxon>Insecta</taxon>
        <taxon>Pterygota</taxon>
        <taxon>Neoptera</taxon>
        <taxon>Paraneoptera</taxon>
        <taxon>Psocodea</taxon>
        <taxon>Troctomorpha</taxon>
        <taxon>Phthiraptera</taxon>
        <taxon>Anoplura</taxon>
        <taxon>Polyplacidae</taxon>
        <taxon>Polyplax</taxon>
    </lineage>
</organism>
<keyword evidence="7 12" id="KW-0560">Oxidoreductase</keyword>
<dbReference type="InterPro" id="IPR015876">
    <property type="entry name" value="Acyl-CoA_DS"/>
</dbReference>
<comment type="cofactor">
    <cofactor evidence="12">
        <name>Fe(2+)</name>
        <dbReference type="ChEBI" id="CHEBI:29033"/>
    </cofactor>
</comment>
<feature type="domain" description="Fatty acid desaturase" evidence="15">
    <location>
        <begin position="83"/>
        <end position="286"/>
    </location>
</feature>
<keyword evidence="17" id="KW-1185">Reference proteome</keyword>
<dbReference type="InterPro" id="IPR005804">
    <property type="entry name" value="FA_desaturase_dom"/>
</dbReference>
<name>A0ABR1ARG4_POLSC</name>
<keyword evidence="11 12" id="KW-0275">Fatty acid biosynthesis</keyword>
<evidence type="ECO:0000256" key="10">
    <source>
        <dbReference type="ARBA" id="ARBA00023136"/>
    </source>
</evidence>
<proteinExistence type="inferred from homology"/>
<evidence type="ECO:0000256" key="1">
    <source>
        <dbReference type="ARBA" id="ARBA00004141"/>
    </source>
</evidence>
<keyword evidence="5" id="KW-0276">Fatty acid metabolism</keyword>
<sequence>MTGNSYKGVTLERDKHDNEKSNCHQGANGRFPNDSEKQNQDENRKFIARIKWADLSGLAFVHLGCIYGLYLLILSRSIQTYAWLFFSIYSSGFGITAGVHRLWSHRAYKANYLLRVILLILFTISGQRDIYTWALDHRVHHKYTETDADPHNIKRGFMFSHIGWIVLTPHPKVVEKRIQVDMSDLESDSLVMWQKKYYVLLFFVFAVALPVLLPYYLWNEALWTSFWINFNVRYCVTLNIAFCVNSIAHLWGHRPYDRNIYSTDNLSVSIAALGEGWHNYHHVFPYDYKTGELGDYTFNLTTGLIDFFARIGWAWDLKTVSREMVAKRKERTGDGLADKCKLQNDYLRQ</sequence>
<evidence type="ECO:0000256" key="2">
    <source>
        <dbReference type="ARBA" id="ARBA00009295"/>
    </source>
</evidence>
<evidence type="ECO:0000256" key="12">
    <source>
        <dbReference type="RuleBase" id="RU000581"/>
    </source>
</evidence>
<dbReference type="Proteomes" id="UP001359485">
    <property type="component" value="Unassembled WGS sequence"/>
</dbReference>
<evidence type="ECO:0000259" key="15">
    <source>
        <dbReference type="Pfam" id="PF00487"/>
    </source>
</evidence>